<evidence type="ECO:0000313" key="10">
    <source>
        <dbReference type="EMBL" id="CAH1270990.1"/>
    </source>
</evidence>
<feature type="compositionally biased region" description="Basic and acidic residues" evidence="8">
    <location>
        <begin position="1756"/>
        <end position="1771"/>
    </location>
</feature>
<dbReference type="GO" id="GO:0016020">
    <property type="term" value="C:membrane"/>
    <property type="evidence" value="ECO:0007669"/>
    <property type="project" value="TreeGrafter"/>
</dbReference>
<dbReference type="InterPro" id="IPR016024">
    <property type="entry name" value="ARM-type_fold"/>
</dbReference>
<dbReference type="EMBL" id="OV696693">
    <property type="protein sequence ID" value="CAH1270989.1"/>
    <property type="molecule type" value="Genomic_DNA"/>
</dbReference>
<dbReference type="PANTHER" id="PTHR21725">
    <property type="entry name" value="E3 UBIQUITIN-PROTEIN LIGASE UBR4"/>
    <property type="match status" value="1"/>
</dbReference>
<dbReference type="GO" id="GO:0005516">
    <property type="term" value="F:calmodulin binding"/>
    <property type="evidence" value="ECO:0007669"/>
    <property type="project" value="UniProtKB-KW"/>
</dbReference>
<evidence type="ECO:0000313" key="11">
    <source>
        <dbReference type="Proteomes" id="UP000838412"/>
    </source>
</evidence>
<feature type="region of interest" description="Disordered" evidence="8">
    <location>
        <begin position="2690"/>
        <end position="2730"/>
    </location>
</feature>
<dbReference type="Pfam" id="PF02207">
    <property type="entry name" value="zf-UBR"/>
    <property type="match status" value="1"/>
</dbReference>
<feature type="compositionally biased region" description="Polar residues" evidence="8">
    <location>
        <begin position="2707"/>
        <end position="2722"/>
    </location>
</feature>
<dbReference type="InterPro" id="IPR003126">
    <property type="entry name" value="Znf_UBR"/>
</dbReference>
<dbReference type="InterPro" id="IPR047509">
    <property type="entry name" value="UBR4-like_UBR-box"/>
</dbReference>
<keyword evidence="2" id="KW-0479">Metal-binding</keyword>
<evidence type="ECO:0000256" key="1">
    <source>
        <dbReference type="ARBA" id="ARBA00009970"/>
    </source>
</evidence>
<feature type="compositionally biased region" description="Low complexity" evidence="8">
    <location>
        <begin position="2849"/>
        <end position="2868"/>
    </location>
</feature>
<dbReference type="GO" id="GO:0006511">
    <property type="term" value="P:ubiquitin-dependent protein catabolic process"/>
    <property type="evidence" value="ECO:0007669"/>
    <property type="project" value="TreeGrafter"/>
</dbReference>
<evidence type="ECO:0000256" key="4">
    <source>
        <dbReference type="ARBA" id="ARBA00022833"/>
    </source>
</evidence>
<dbReference type="OrthoDB" id="30336at2759"/>
<keyword evidence="3 7" id="KW-0863">Zinc-finger</keyword>
<keyword evidence="4" id="KW-0862">Zinc</keyword>
<dbReference type="SUPFAM" id="SSF48371">
    <property type="entry name" value="ARM repeat"/>
    <property type="match status" value="1"/>
</dbReference>
<reference evidence="10" key="1">
    <citation type="submission" date="2022-01" db="EMBL/GenBank/DDBJ databases">
        <authorList>
            <person name="Braso-Vives M."/>
        </authorList>
    </citation>
    <scope>NUCLEOTIDE SEQUENCE</scope>
</reference>
<name>A0A8K0A967_BRALA</name>
<feature type="zinc finger region" description="UBR-type" evidence="6">
    <location>
        <begin position="1648"/>
        <end position="1721"/>
    </location>
</feature>
<feature type="region of interest" description="Disordered" evidence="8">
    <location>
        <begin position="583"/>
        <end position="609"/>
    </location>
</feature>
<gene>
    <name evidence="10" type="primary">UBR4</name>
    <name evidence="10" type="ORF">BLAG_LOCUS23128</name>
</gene>
<dbReference type="Proteomes" id="UP000838412">
    <property type="component" value="Chromosome 8"/>
</dbReference>
<dbReference type="PROSITE" id="PS51157">
    <property type="entry name" value="ZF_UBR"/>
    <property type="match status" value="1"/>
</dbReference>
<evidence type="ECO:0000259" key="9">
    <source>
        <dbReference type="PROSITE" id="PS51157"/>
    </source>
</evidence>
<feature type="compositionally biased region" description="Low complexity" evidence="8">
    <location>
        <begin position="2819"/>
        <end position="2842"/>
    </location>
</feature>
<keyword evidence="5" id="KW-0112">Calmodulin-binding</keyword>
<comment type="similarity">
    <text evidence="1 7">Belongs to the UBR4 family.</text>
</comment>
<dbReference type="PANTHER" id="PTHR21725:SF1">
    <property type="entry name" value="E3 UBIQUITIN-PROTEIN LIGASE UBR4"/>
    <property type="match status" value="1"/>
</dbReference>
<evidence type="ECO:0000256" key="7">
    <source>
        <dbReference type="PROSITE-ProRule" id="PRU01388"/>
    </source>
</evidence>
<dbReference type="Pfam" id="PF24079">
    <property type="entry name" value="UBR4"/>
    <property type="match status" value="1"/>
</dbReference>
<dbReference type="GO" id="GO:0005813">
    <property type="term" value="C:centrosome"/>
    <property type="evidence" value="ECO:0007669"/>
    <property type="project" value="TreeGrafter"/>
</dbReference>
<dbReference type="GO" id="GO:0008270">
    <property type="term" value="F:zinc ion binding"/>
    <property type="evidence" value="ECO:0007669"/>
    <property type="project" value="UniProtKB-KW"/>
</dbReference>
<dbReference type="InterPro" id="IPR025704">
    <property type="entry name" value="E3_Ub_ligase_UBR4_C"/>
</dbReference>
<feature type="region of interest" description="UBR4 E3 catalytic module" evidence="7">
    <location>
        <begin position="4623"/>
        <end position="4704"/>
    </location>
</feature>
<dbReference type="SMART" id="SM00396">
    <property type="entry name" value="ZnF_UBR1"/>
    <property type="match status" value="1"/>
</dbReference>
<dbReference type="EMBL" id="OV696693">
    <property type="protein sequence ID" value="CAH1270990.1"/>
    <property type="molecule type" value="Genomic_DNA"/>
</dbReference>
<feature type="region of interest" description="Disordered" evidence="8">
    <location>
        <begin position="2810"/>
        <end position="2922"/>
    </location>
</feature>
<dbReference type="InterPro" id="IPR045841">
    <property type="entry name" value="E3_UBR4_N"/>
</dbReference>
<feature type="region of interest" description="Disordered" evidence="8">
    <location>
        <begin position="187"/>
        <end position="219"/>
    </location>
</feature>
<dbReference type="GO" id="GO:0004842">
    <property type="term" value="F:ubiquitin-protein transferase activity"/>
    <property type="evidence" value="ECO:0007669"/>
    <property type="project" value="TreeGrafter"/>
</dbReference>
<dbReference type="GO" id="GO:0005829">
    <property type="term" value="C:cytosol"/>
    <property type="evidence" value="ECO:0007669"/>
    <property type="project" value="TreeGrafter"/>
</dbReference>
<feature type="region of interest" description="Disordered" evidence="8">
    <location>
        <begin position="1748"/>
        <end position="1771"/>
    </location>
</feature>
<evidence type="ECO:0000256" key="8">
    <source>
        <dbReference type="SAM" id="MobiDB-lite"/>
    </source>
</evidence>
<dbReference type="PROSITE" id="PS52043">
    <property type="entry name" value="UBR4_E3"/>
    <property type="match status" value="1"/>
</dbReference>
<feature type="domain" description="UBR-type" evidence="9">
    <location>
        <begin position="1648"/>
        <end position="1721"/>
    </location>
</feature>
<feature type="compositionally biased region" description="Polar residues" evidence="8">
    <location>
        <begin position="208"/>
        <end position="217"/>
    </location>
</feature>
<evidence type="ECO:0000256" key="3">
    <source>
        <dbReference type="ARBA" id="ARBA00022771"/>
    </source>
</evidence>
<proteinExistence type="inferred from homology"/>
<evidence type="ECO:0000256" key="2">
    <source>
        <dbReference type="ARBA" id="ARBA00022723"/>
    </source>
</evidence>
<dbReference type="CDD" id="cd19680">
    <property type="entry name" value="UBR-box_UBR4"/>
    <property type="match status" value="1"/>
</dbReference>
<feature type="compositionally biased region" description="Polar residues" evidence="8">
    <location>
        <begin position="2870"/>
        <end position="2888"/>
    </location>
</feature>
<feature type="compositionally biased region" description="Basic and acidic residues" evidence="8">
    <location>
        <begin position="155"/>
        <end position="174"/>
    </location>
</feature>
<evidence type="ECO:0000256" key="5">
    <source>
        <dbReference type="ARBA" id="ARBA00022860"/>
    </source>
</evidence>
<feature type="region of interest" description="Disordered" evidence="8">
    <location>
        <begin position="143"/>
        <end position="174"/>
    </location>
</feature>
<feature type="compositionally biased region" description="Polar residues" evidence="8">
    <location>
        <begin position="533"/>
        <end position="548"/>
    </location>
</feature>
<accession>A0A8K0A967</accession>
<dbReference type="GO" id="GO:0005654">
    <property type="term" value="C:nucleoplasm"/>
    <property type="evidence" value="ECO:0007669"/>
    <property type="project" value="TreeGrafter"/>
</dbReference>
<dbReference type="InterPro" id="IPR045189">
    <property type="entry name" value="UBR4-like"/>
</dbReference>
<protein>
    <submittedName>
        <fullName evidence="10">UBR4 protein</fullName>
    </submittedName>
</protein>
<organism evidence="10 11">
    <name type="scientific">Branchiostoma lanceolatum</name>
    <name type="common">Common lancelet</name>
    <name type="synonym">Amphioxus lanceolatum</name>
    <dbReference type="NCBI Taxonomy" id="7740"/>
    <lineage>
        <taxon>Eukaryota</taxon>
        <taxon>Metazoa</taxon>
        <taxon>Chordata</taxon>
        <taxon>Cephalochordata</taxon>
        <taxon>Leptocardii</taxon>
        <taxon>Amphioxiformes</taxon>
        <taxon>Branchiostomatidae</taxon>
        <taxon>Branchiostoma</taxon>
    </lineage>
</organism>
<keyword evidence="11" id="KW-1185">Reference proteome</keyword>
<dbReference type="Pfam" id="PF13764">
    <property type="entry name" value="E3_UbLigase_R4"/>
    <property type="match status" value="1"/>
</dbReference>
<feature type="region of interest" description="Disordered" evidence="8">
    <location>
        <begin position="532"/>
        <end position="570"/>
    </location>
</feature>
<sequence>MASSRRESSPPPWSAAVRLLEAGCFAPIRGKQLLVITKTIIAREDELLCPGKDNSFYLLFAALASHHISCGINDFGRLSLPAVLHANQVLFKFLLKSLHASPDSSLPVSQLQLVLVLRGLCTGIPMLSQHVITCWADKLKASSIPQEPSPAKDPPIAEEKTEEKTGDKAEDKAKVVPLPAGDLLEELTLSSLPPECQTEDGSMDQGEGETSGSTPPGSNLAKYWMAANMSSLSQLGATNTLLQLCSTLPQLKRFMDHHDQLLAGQLQLLPTGARDAAALRQTLKVLTDEIGIVWHLMSLPILEPLTADRVDTLTKISCACLHVGLAVTAAHTVTCSAASTPAKGSTSHHLEEDHLHYTASIVQMSLDVFDSLSALLQSSVRANGMMVQNIRLLEAWCILGALHTVMGLSSAAVVEKTKDPVTARRSDVTTKATATRPLSGKGYQTGMDGLIVALASHGLSQLKSLFDDFHLEYQSQMTSNQSRQSQKVDIHSRYSAWERIQVLTDHVPMVSLLFHIFTSAYKKACVLQRQRKGSLSSEPVGSSDSNTFYEDDFSSSEQSSEEDEEDDDDSELILGHWFEETISPQQEDDPAQDTTVPSPVPDGAPRRQELKGVANLDAVKLATDRSDPETLLALATEVLTFITTYLVNSTCLPAKQYFSASLSDQQMAAVAIVIKDLDRECTDTEAWWLQGLSSTLLWFLHQLLVTDVLPAPVQVNLLSHLGVSPRETGAWPLHLRPHCLAVLTRYLLLQQRKLGPTADNTDVMNIWERFLDTLKNKSMNQDTAADTDDLNVEHLQLLLMLFHNLSCNSRRKILVHTATGLIAVANAGNLQTSMPLTLSRLVLVFDYFIHNFSAVPGYLVEQVRRNLFSGQYGGVIKTTHLDDESKAKMWFTFPDCENNYRKNVHMVESNVGSSLNPKFYDCLPGDIWTKDIPSIDEMAVRSLVSKLPSVETDYHQLYMACVALLSAGSKCLIQQEGNNKTLSYLVVCCVQYNWQLVWRVLGSLPPSVSFLKQLQDDDDVDDFSTLHALRWLARLPSSIYTGWVMDWLCWQALASSEAQSLLTACSRHSQAVKTAIKLAEECMARQISELSIVPGEDLVCRQHLSTFRAAYVLDSVIGSLQVALDQCFFQSMVDTDPHKAMDIARNLLPATFQLVEIYAGLAKCCILYEETSGADSKDSRTPDAFVAYQAILGVGCTRLSKVSSLGLALMASLPPGIRKAVDNWNNTSGNEYPSTGAWRNTFANDPIPCESYTELVVKAHVTGLSSQVTFSLMSSVKHVLMSLVHFCGDLIVWCPDALNSQHLIQVLQPLLLDGTSENLTDYLIVTLERVLGPLDGEDFTSRLHYQLVATAYKITVMLMTSRSGLDETILHDCIKFMDVQLEKSPGCLAMKKFFCDDQGGQLVSLLLSASHKLSAAFTNKVLKFFNKLFILAEKNPDDKNLHSLCQSFSSIKDVNSTELQDWLTCMITGSKSESDDKDSCLSENRFLLQTLTSHLVKDTFNLGEDVGQTLLMALLPMGTQMLQDGGTGFTDLLIVMATLAGAGSGTGHVKLFQAAIDWICTFQQQAVAVEDVGVTVETGRQDPAGESLCYLLMYVADVLIALKQATGGGRSTSPLCEREGSVVEETDWADDLVQEEEEEDAEDSDEDSLCNKLCTFTVTQKEFMNQHWYHCHTCKMNDGVGVCTICAKVCHRDHDVTYAKYGSFFCDCGAKEDGSCQALVKRMAVSSASPSGNVLSCKDKPGDLLYDSHLSSPPAPEDKASTDGPERSKDLPTTRKIHFCRHLECFTPALLKEMESLGTADTVLQLLTSLLTPPTKPAQESLSMGSSTRVEHALNQLHTQAKVVETTDQLMVPTLGSQEGAFENVRMNYNGDQGQTIRQLISAQMLRRVAMCCLTSSQGRRQHLAVSHEKGKITLLQLSALLKQADSSKRKLTLTRLSSAPMPFTVISITGNQCNEDFLAVCGLKDCHVLTFSSSGAMSDHLVLHPQLETGNFIIKAIWLPGSQTEIAVITADFVKIYNLAVDVLSPGYYFLLPSGKIRDATFIFVEDMYYIVLMSSAGYVYIQAMEQTSSAVHGPFYITTLLEPKHPDIKESAGQICGGGVSLYYSHALQLIFFSYTQGKNFIAPLKKIVTELSPVFPVTLRSSNGAGKGTSPSLCQWSEVLNHPGLICCLTQTAGTPVVIMVKPDSILVQEIKTVPAKSKIQDMVAIRHTSASSDNQRTTLILLCEDGSLKIYMANVDSTSYWMQSAFQSVSVCGGPRPVSQRKPPKTGRPSSQVTFPVDFFEHQQSMTDVEFGGNDLLQVYNLQQLKHRLNTTGMFVASTKPSGFSIEIINPNPTMVMTGLRVHVGSQSVERAPSFLEIFGRPIQCTLTRNRWFDLPFTREESLMADRSGTLFVGASLDPSGVTMVDSIKVYGKSKEAFGWPDELEEFPSSSTGHYLTAASAPHPQAAVQPEETLSTTDRLITSALEVLEGCFAIFPDSTESQREGCLKMTMELLNPALPVSVQQHAKALLSSLHTNKVDYYEHKDQAQLLHVVGGLAAHYKGNVDMDVEIFQRIVMTAHSVAMARPHNLCRYAVLPNTQQAEDFHPSQTKMSHPFLETLQRVFWHLHGIKPANPALAPLGLPGLTPVDVIVAALVDIIHAFTLCNLDLVPLACHLYVQMLLAQDLMVSFSCKQALIHVLRPRHRGPSLAAATGGDQEEEKQPQDQTGSVQHLHTQARSTPGAEPQYEAEGLSLEGGELVGDSSSSSGPHQLEALLADGAEFPAMLDIPPDADDETMVELAIALSLQDQRGHSSGLGLQGLTLDTSQRQSHSSLEAGTLSDTTASAAASDDEGSTAATDGSTLRTSPAEHAGSGESESSGSAADSITGEQNVSGRSSTFGDSIQDGSALEASSAATSGNLGGPSLQQEGEESEGEADVDRYRLQSLRRALLDMLMKDIPRLREVGGTRAIPFLQVVLMLSSDLDCSDMRDSAMLNNLLSCLLQQLDIPTQDVTKMAERSKEHEVQLVIMRLLSVFMSRTKILSKTHTESSSELSQHTAGVVLSAGLLDYCLLCLKELHKYWTDSLREQESQATVVSNLLKPHQSMSPPDMSPFFLRQYVKGHAQDVFEAYPQLLTEMVLRLPCQIKKVTDLCPSVTSPVFQQDWFHVLSEYMLTQHTTFIRRQVRKLMLYLCGSKEKYRQLRDLHALQSHMGQVKELCEEGGFKKDGLQTAVISLPYDKLIIMMDHLKACTEVAATRTSNWQTFCHQDNSVVWFLLQVSFLLDEGVAPVLLQLLSAALCCTPAVKPTSTAAKHRKDKELQGTDDPVTEGQQMCQSIVQQLLSMADSSLWERFIHCFLLHSNSTSVRWQANLLLLSIFSYGSVEGQNLLLDLMWGVWPHLPSYGRKAAQFVDLLGYFSLKCTVFKEKASSYLTRAFTLLKQQNRVLADHCNANIYNLLSGLVEFDGFYLETDPCAVCNNPEMPFVSVKLSAVKVDSRFTTTTQIIKLLSPHIISKIAVRLTDLKRTKMVRTVHIYYNNRTVPSIVELKNRQCMWHRAKKVVLSPGQTEVKVDFLLPITASNLMIEYADFYDNLQASAETLQCPRCSASVPANPGVCSNCGENVFQCHKCRSINYDEKDPFLCNNCGFCKYAKFDFTLTAKTCTSVDSVDNEEDRKKAISTINSLLDKADRIYHQLKAHRLAIEGLLAKTYGHPGDTAMEEPSSGGGSSSSVSKIIQQLAHRYCTDCKTAFDELSKIIQKVMALREKLLGYDEFQAEGSHLSQMTSCFPSRPISPHPWTREIQKSRCYGCSSAAVQLCVTLLRALATETANSGVLVSQGLVQEVMSFNLKRGTPAVRKEVRHLLCLLTRDNTVATQELNHILQKRIGSALKAHRTKTELGSAVCHELLLLADAVELEGDCWEEHLRCTVQLLMLAMQSSNPTVVGSITLPCLQILQCLSKPPQPTSNKNKDKSVSELGSRQAQGAQVYVHAKSWLEGEPSAGYKSWKERVPQRGKAEVDARTKYLMEKYGWRWHERVFGPPVKLTLGTNAWIYRIVFNPASQQARQAACDIIYTFAQQQEERYQQVLDLLTRFLCELGPMGENGTEFMSLYKKLSAPKEWKKYLAIKGLLPHLGHLITKEVEQLTLHEEKQKGSDLTKGCALKMLTELLASLVDVEVIKQQYKKRLVGVLLHGYLCLRRLLVQRTKFIDETQEMLLELLEDISTGNEAETRSFMAVCVETLQKYPLSDLVTPVFIFERLCNIIFPEEQEATEFFMTLDKDPQQEDFLQGRMQGNPYSSNEPGLGPLMRDVKNKICQDCELVALLEDDSGMELLVNNKIVSLDLLVQDVYRKIWCPEHEGEAMRVVYRMRGLLGDATEEFVETLENTADAEVDTEETYKLASVLSECGGLQAMLQRLSSITDLVRGGDLLQVLLKLFSYCVKLKVNRQALIQPDLNTLPIMLGTLNLVLQGEPDGGVGGAGSLAQQLLSIMEMVLQEANLAADSTGNKTNVLASVERSQLILLLESINRPFVRAQANVLQALMRLVPFVAFGAEEKMTALIQHFKPYLAFERFDQDHTADDETYLDCFCQIMNAIEKSPNGERLKDLMIKHGVVKLAIDYINGHAPSSANLDSDSWKEFIARPALPFILRTLTGLSQGHPQTQLLVGDACILVFHCLEQVSSKERVGSLAENLMEALRENEKVASQIEDARRQTRAEKKGWPWQ</sequence>
<dbReference type="Pfam" id="PF19423">
    <property type="entry name" value="E3_UBR4_N"/>
    <property type="match status" value="1"/>
</dbReference>
<evidence type="ECO:0000256" key="6">
    <source>
        <dbReference type="PROSITE-ProRule" id="PRU00508"/>
    </source>
</evidence>
<dbReference type="InterPro" id="IPR056530">
    <property type="entry name" value="UBR4-like_dom"/>
</dbReference>
<feature type="compositionally biased region" description="Acidic residues" evidence="8">
    <location>
        <begin position="549"/>
        <end position="570"/>
    </location>
</feature>